<protein>
    <submittedName>
        <fullName evidence="1">Uncharacterized protein</fullName>
    </submittedName>
</protein>
<evidence type="ECO:0000313" key="1">
    <source>
        <dbReference type="EMBL" id="ESR00094.1"/>
    </source>
</evidence>
<name>V4QJN1_STUCH</name>
<dbReference type="EMBL" id="AOFQ01000019">
    <property type="protein sequence ID" value="ESR00094.1"/>
    <property type="molecule type" value="Genomic_DNA"/>
</dbReference>
<dbReference type="PATRIC" id="fig|1263865.4.peg.1393"/>
<dbReference type="AlphaFoldDB" id="V4QJN1"/>
<evidence type="ECO:0000313" key="2">
    <source>
        <dbReference type="Proteomes" id="UP000017822"/>
    </source>
</evidence>
<gene>
    <name evidence="1" type="ORF">F753_07140</name>
</gene>
<accession>V4QJN1</accession>
<organism evidence="1 2">
    <name type="scientific">Stutzerimonas chloritidismutans AW-1</name>
    <dbReference type="NCBI Taxonomy" id="1263865"/>
    <lineage>
        <taxon>Bacteria</taxon>
        <taxon>Pseudomonadati</taxon>
        <taxon>Pseudomonadota</taxon>
        <taxon>Gammaproteobacteria</taxon>
        <taxon>Pseudomonadales</taxon>
        <taxon>Pseudomonadaceae</taxon>
        <taxon>Stutzerimonas</taxon>
    </lineage>
</organism>
<sequence length="41" mass="4197">MQTATDLPRSAAKGDSYDKALAGTISGLCKAELTPSIMGEP</sequence>
<dbReference type="Proteomes" id="UP000017822">
    <property type="component" value="Unassembled WGS sequence"/>
</dbReference>
<dbReference type="RefSeq" id="WP_023444716.1">
    <property type="nucleotide sequence ID" value="NZ_AOFQ01000019.1"/>
</dbReference>
<reference evidence="1 2" key="1">
    <citation type="submission" date="2013-07" db="EMBL/GenBank/DDBJ databases">
        <authorList>
            <person name="Schaap P.J."/>
            <person name="Mehboob F."/>
            <person name="Oosterkamp M.J."/>
            <person name="de Vos W.M."/>
            <person name="Stams A.J.M."/>
            <person name="Koehorst J.J."/>
        </authorList>
    </citation>
    <scope>NUCLEOTIDE SEQUENCE [LARGE SCALE GENOMIC DNA]</scope>
    <source>
        <strain evidence="1 2">AW-1</strain>
    </source>
</reference>
<comment type="caution">
    <text evidence="1">The sequence shown here is derived from an EMBL/GenBank/DDBJ whole genome shotgun (WGS) entry which is preliminary data.</text>
</comment>
<proteinExistence type="predicted"/>